<name>A0A2I2G7A5_9EURO</name>
<organism evidence="13 14">
    <name type="scientific">Aspergillus steynii IBT 23096</name>
    <dbReference type="NCBI Taxonomy" id="1392250"/>
    <lineage>
        <taxon>Eukaryota</taxon>
        <taxon>Fungi</taxon>
        <taxon>Dikarya</taxon>
        <taxon>Ascomycota</taxon>
        <taxon>Pezizomycotina</taxon>
        <taxon>Eurotiomycetes</taxon>
        <taxon>Eurotiomycetidae</taxon>
        <taxon>Eurotiales</taxon>
        <taxon>Aspergillaceae</taxon>
        <taxon>Aspergillus</taxon>
        <taxon>Aspergillus subgen. Circumdati</taxon>
    </lineage>
</organism>
<dbReference type="GO" id="GO:0005634">
    <property type="term" value="C:nucleus"/>
    <property type="evidence" value="ECO:0007669"/>
    <property type="project" value="UniProtKB-SubCell"/>
</dbReference>
<proteinExistence type="inferred from homology"/>
<evidence type="ECO:0000256" key="6">
    <source>
        <dbReference type="ARBA" id="ARBA00023015"/>
    </source>
</evidence>
<comment type="similarity">
    <text evidence="9">Belongs to the methyltransferase superfamily. LaeA methyltransferase family.</text>
</comment>
<comment type="subcellular location">
    <subcellularLocation>
        <location evidence="1">Nucleus</location>
    </subcellularLocation>
</comment>
<dbReference type="Gene3D" id="3.40.50.150">
    <property type="entry name" value="Vaccinia Virus protein VP39"/>
    <property type="match status" value="1"/>
</dbReference>
<reference evidence="13 14" key="1">
    <citation type="submission" date="2016-12" db="EMBL/GenBank/DDBJ databases">
        <title>The genomes of Aspergillus section Nigri reveals drivers in fungal speciation.</title>
        <authorList>
            <consortium name="DOE Joint Genome Institute"/>
            <person name="Vesth T.C."/>
            <person name="Nybo J."/>
            <person name="Theobald S."/>
            <person name="Brandl J."/>
            <person name="Frisvad J.C."/>
            <person name="Nielsen K.F."/>
            <person name="Lyhne E.K."/>
            <person name="Kogle M.E."/>
            <person name="Kuo A."/>
            <person name="Riley R."/>
            <person name="Clum A."/>
            <person name="Nolan M."/>
            <person name="Lipzen A."/>
            <person name="Salamov A."/>
            <person name="Henrissat B."/>
            <person name="Wiebenga A."/>
            <person name="De Vries R.P."/>
            <person name="Grigoriev I.V."/>
            <person name="Mortensen U.H."/>
            <person name="Andersen M.R."/>
            <person name="Baker S.E."/>
        </authorList>
    </citation>
    <scope>NUCLEOTIDE SEQUENCE [LARGE SCALE GENOMIC DNA]</scope>
    <source>
        <strain evidence="13 14">IBT 23096</strain>
    </source>
</reference>
<evidence type="ECO:0000256" key="5">
    <source>
        <dbReference type="ARBA" id="ARBA00022969"/>
    </source>
</evidence>
<dbReference type="SUPFAM" id="SSF53335">
    <property type="entry name" value="S-adenosyl-L-methionine-dependent methyltransferases"/>
    <property type="match status" value="1"/>
</dbReference>
<keyword evidence="7" id="KW-0804">Transcription</keyword>
<feature type="compositionally biased region" description="Low complexity" evidence="12">
    <location>
        <begin position="25"/>
        <end position="37"/>
    </location>
</feature>
<evidence type="ECO:0000256" key="3">
    <source>
        <dbReference type="ARBA" id="ARBA00022679"/>
    </source>
</evidence>
<keyword evidence="5" id="KW-0749">Sporulation</keyword>
<dbReference type="GeneID" id="36559939"/>
<keyword evidence="8" id="KW-0539">Nucleus</keyword>
<evidence type="ECO:0000256" key="4">
    <source>
        <dbReference type="ARBA" id="ARBA00022691"/>
    </source>
</evidence>
<evidence type="ECO:0000256" key="10">
    <source>
        <dbReference type="ARBA" id="ARBA00041581"/>
    </source>
</evidence>
<feature type="region of interest" description="Disordered" evidence="12">
    <location>
        <begin position="1"/>
        <end position="37"/>
    </location>
</feature>
<keyword evidence="14" id="KW-1185">Reference proteome</keyword>
<sequence length="342" mass="39055">MAPRHRESAAALRTQDKDRLNPAKTMSSETTTCRGTTTTSACRDDRVVGNAIDQRETNVTFRLPGVHALVFSIARRSDDLIHVPHPEKGRILDLGCGTGIWAMDVAETYPEMFVVGVDLSRIQPDRHPPNCEFYAPFDLERQWQMGEDSWDVVHLRMGWGSVSNWFNLYRRVIAHLVPGGWFEQVEIDIEPRFLNNPSRHSPLRKWHQAFERAIALSRRPLTHSSQDTMSFLRTAGFTEISHQTIRLPLNQWSSDSHQRKIGRWYGLAFLQFIESLDLGLFSGIFSSAPNEARELNNQAKAEASDRSVHSFHVLHTYLIFSPGQQPSLSVLVLTPRRFLLTK</sequence>
<dbReference type="PANTHER" id="PTHR43591:SF30">
    <property type="entry name" value="PROTEIN-METHIONINE METHYLTRANSFERASE LAEA"/>
    <property type="match status" value="1"/>
</dbReference>
<evidence type="ECO:0000256" key="1">
    <source>
        <dbReference type="ARBA" id="ARBA00004123"/>
    </source>
</evidence>
<dbReference type="STRING" id="1392250.A0A2I2G7A5"/>
<keyword evidence="6" id="KW-0805">Transcription regulation</keyword>
<dbReference type="RefSeq" id="XP_024704066.1">
    <property type="nucleotide sequence ID" value="XM_024852241.1"/>
</dbReference>
<gene>
    <name evidence="13" type="ORF">P170DRAFT_464396</name>
</gene>
<comment type="catalytic activity">
    <reaction evidence="11">
        <text>L-methionyl-[protein] + S-adenosyl-L-methionine = S-methyl-L-methionyl-[protein] + S-adenosyl-L-homocysteine</text>
        <dbReference type="Rhea" id="RHEA:60560"/>
        <dbReference type="Rhea" id="RHEA-COMP:12313"/>
        <dbReference type="Rhea" id="RHEA-COMP:15592"/>
        <dbReference type="ChEBI" id="CHEBI:16044"/>
        <dbReference type="ChEBI" id="CHEBI:57856"/>
        <dbReference type="ChEBI" id="CHEBI:59789"/>
        <dbReference type="ChEBI" id="CHEBI:142742"/>
    </reaction>
    <physiologicalReaction direction="left-to-right" evidence="11">
        <dbReference type="Rhea" id="RHEA:60561"/>
    </physiologicalReaction>
</comment>
<evidence type="ECO:0000256" key="7">
    <source>
        <dbReference type="ARBA" id="ARBA00023163"/>
    </source>
</evidence>
<evidence type="ECO:0000256" key="11">
    <source>
        <dbReference type="ARBA" id="ARBA00047870"/>
    </source>
</evidence>
<dbReference type="EMBL" id="MSFO01000004">
    <property type="protein sequence ID" value="PLB48764.1"/>
    <property type="molecule type" value="Genomic_DNA"/>
</dbReference>
<dbReference type="GO" id="GO:0030435">
    <property type="term" value="P:sporulation resulting in formation of a cellular spore"/>
    <property type="evidence" value="ECO:0007669"/>
    <property type="project" value="UniProtKB-KW"/>
</dbReference>
<protein>
    <recommendedName>
        <fullName evidence="10">Velvet complex subunit laeA</fullName>
    </recommendedName>
</protein>
<dbReference type="Proteomes" id="UP000234275">
    <property type="component" value="Unassembled WGS sequence"/>
</dbReference>
<evidence type="ECO:0000313" key="13">
    <source>
        <dbReference type="EMBL" id="PLB48764.1"/>
    </source>
</evidence>
<keyword evidence="3 13" id="KW-0808">Transferase</keyword>
<keyword evidence="4" id="KW-0949">S-adenosyl-L-methionine</keyword>
<evidence type="ECO:0000256" key="8">
    <source>
        <dbReference type="ARBA" id="ARBA00023242"/>
    </source>
</evidence>
<dbReference type="GO" id="GO:0008168">
    <property type="term" value="F:methyltransferase activity"/>
    <property type="evidence" value="ECO:0007669"/>
    <property type="project" value="UniProtKB-KW"/>
</dbReference>
<evidence type="ECO:0000256" key="12">
    <source>
        <dbReference type="SAM" id="MobiDB-lite"/>
    </source>
</evidence>
<dbReference type="InterPro" id="IPR029063">
    <property type="entry name" value="SAM-dependent_MTases_sf"/>
</dbReference>
<evidence type="ECO:0000313" key="14">
    <source>
        <dbReference type="Proteomes" id="UP000234275"/>
    </source>
</evidence>
<accession>A0A2I2G7A5</accession>
<dbReference type="GO" id="GO:0032259">
    <property type="term" value="P:methylation"/>
    <property type="evidence" value="ECO:0007669"/>
    <property type="project" value="UniProtKB-KW"/>
</dbReference>
<keyword evidence="2 13" id="KW-0489">Methyltransferase</keyword>
<evidence type="ECO:0000256" key="2">
    <source>
        <dbReference type="ARBA" id="ARBA00022603"/>
    </source>
</evidence>
<dbReference type="Pfam" id="PF13489">
    <property type="entry name" value="Methyltransf_23"/>
    <property type="match status" value="1"/>
</dbReference>
<comment type="caution">
    <text evidence="13">The sequence shown here is derived from an EMBL/GenBank/DDBJ whole genome shotgun (WGS) entry which is preliminary data.</text>
</comment>
<dbReference type="OrthoDB" id="2013972at2759"/>
<feature type="compositionally biased region" description="Basic and acidic residues" evidence="12">
    <location>
        <begin position="1"/>
        <end position="21"/>
    </location>
</feature>
<dbReference type="VEuPathDB" id="FungiDB:P170DRAFT_464396"/>
<dbReference type="PANTHER" id="PTHR43591">
    <property type="entry name" value="METHYLTRANSFERASE"/>
    <property type="match status" value="1"/>
</dbReference>
<evidence type="ECO:0000256" key="9">
    <source>
        <dbReference type="ARBA" id="ARBA00038158"/>
    </source>
</evidence>
<dbReference type="CDD" id="cd02440">
    <property type="entry name" value="AdoMet_MTases"/>
    <property type="match status" value="1"/>
</dbReference>
<dbReference type="AlphaFoldDB" id="A0A2I2G7A5"/>